<dbReference type="Proteomes" id="UP000635606">
    <property type="component" value="Unassembled WGS sequence"/>
</dbReference>
<dbReference type="PANTHER" id="PTHR43428:SF1">
    <property type="entry name" value="ARSENATE REDUCTASE"/>
    <property type="match status" value="1"/>
</dbReference>
<dbReference type="SMART" id="SM00226">
    <property type="entry name" value="LMWPc"/>
    <property type="match status" value="1"/>
</dbReference>
<dbReference type="Pfam" id="PF01451">
    <property type="entry name" value="LMWPc"/>
    <property type="match status" value="1"/>
</dbReference>
<dbReference type="RefSeq" id="WP_239160015.1">
    <property type="nucleotide sequence ID" value="NZ_BOPH01000018.1"/>
</dbReference>
<name>A0A8J4E9L2_9ACTN</name>
<dbReference type="AlphaFoldDB" id="A0A8J4E9L2"/>
<proteinExistence type="predicted"/>
<dbReference type="InterPro" id="IPR036196">
    <property type="entry name" value="Ptyr_pPase_sf"/>
</dbReference>
<comment type="caution">
    <text evidence="3">The sequence shown here is derived from an EMBL/GenBank/DDBJ whole genome shotgun (WGS) entry which is preliminary data.</text>
</comment>
<keyword evidence="4" id="KW-1185">Reference proteome</keyword>
<sequence>MPHDRFEVLFVCHANQCRSAMAERLANRTFADRIGVRGSRLSVSSAGTHARAGVPMHETAAAVVRERRAYADRFSSRLLTPPILSSPDLVLTATRAQRTACLTLVPGVARRTFTLRQFARLATTVGTLSTWSPRRSALFSTGVLSTVHADSPARRLQALLDEIASVRNRLPAVKPDEDDLADPVREPIEAFRTCADEIQRTLDALVDVIATPTADLAPTG</sequence>
<protein>
    <submittedName>
        <fullName evidence="3">Protein-tyrosine-phosphatase</fullName>
    </submittedName>
</protein>
<evidence type="ECO:0000313" key="4">
    <source>
        <dbReference type="Proteomes" id="UP000635606"/>
    </source>
</evidence>
<feature type="domain" description="Phosphotyrosine protein phosphatase I" evidence="2">
    <location>
        <begin position="6"/>
        <end position="208"/>
    </location>
</feature>
<evidence type="ECO:0000256" key="1">
    <source>
        <dbReference type="ARBA" id="ARBA00022849"/>
    </source>
</evidence>
<dbReference type="PANTHER" id="PTHR43428">
    <property type="entry name" value="ARSENATE REDUCTASE"/>
    <property type="match status" value="1"/>
</dbReference>
<keyword evidence="1" id="KW-0059">Arsenical resistance</keyword>
<dbReference type="Gene3D" id="3.40.50.2300">
    <property type="match status" value="1"/>
</dbReference>
<dbReference type="GO" id="GO:0046685">
    <property type="term" value="P:response to arsenic-containing substance"/>
    <property type="evidence" value="ECO:0007669"/>
    <property type="project" value="UniProtKB-KW"/>
</dbReference>
<accession>A0A8J4E9L2</accession>
<reference evidence="3" key="1">
    <citation type="submission" date="2021-01" db="EMBL/GenBank/DDBJ databases">
        <title>Whole genome shotgun sequence of Virgisporangium ochraceum NBRC 16418.</title>
        <authorList>
            <person name="Komaki H."/>
            <person name="Tamura T."/>
        </authorList>
    </citation>
    <scope>NUCLEOTIDE SEQUENCE</scope>
    <source>
        <strain evidence="3">NBRC 16418</strain>
    </source>
</reference>
<dbReference type="EMBL" id="BOPH01000018">
    <property type="protein sequence ID" value="GIJ66549.1"/>
    <property type="molecule type" value="Genomic_DNA"/>
</dbReference>
<gene>
    <name evidence="3" type="ORF">Voc01_014660</name>
</gene>
<organism evidence="3 4">
    <name type="scientific">Virgisporangium ochraceum</name>
    <dbReference type="NCBI Taxonomy" id="65505"/>
    <lineage>
        <taxon>Bacteria</taxon>
        <taxon>Bacillati</taxon>
        <taxon>Actinomycetota</taxon>
        <taxon>Actinomycetes</taxon>
        <taxon>Micromonosporales</taxon>
        <taxon>Micromonosporaceae</taxon>
        <taxon>Virgisporangium</taxon>
    </lineage>
</organism>
<dbReference type="SUPFAM" id="SSF52788">
    <property type="entry name" value="Phosphotyrosine protein phosphatases I"/>
    <property type="match status" value="1"/>
</dbReference>
<evidence type="ECO:0000259" key="2">
    <source>
        <dbReference type="SMART" id="SM00226"/>
    </source>
</evidence>
<evidence type="ECO:0000313" key="3">
    <source>
        <dbReference type="EMBL" id="GIJ66549.1"/>
    </source>
</evidence>
<dbReference type="InterPro" id="IPR023485">
    <property type="entry name" value="Ptyr_pPase"/>
</dbReference>